<protein>
    <recommendedName>
        <fullName evidence="10">FAD dependent oxidoreductase domain-containing protein</fullName>
    </recommendedName>
</protein>
<dbReference type="InterPro" id="IPR006076">
    <property type="entry name" value="FAD-dep_OxRdtase"/>
</dbReference>
<dbReference type="SUPFAM" id="SSF52540">
    <property type="entry name" value="P-loop containing nucleoside triphosphate hydrolases"/>
    <property type="match status" value="1"/>
</dbReference>
<dbReference type="InterPro" id="IPR027417">
    <property type="entry name" value="P-loop_NTPase"/>
</dbReference>
<dbReference type="STRING" id="1442371.A0A0D2KD60"/>
<dbReference type="Proteomes" id="UP000053411">
    <property type="component" value="Unassembled WGS sequence"/>
</dbReference>
<dbReference type="Pfam" id="PF01266">
    <property type="entry name" value="DAO"/>
    <property type="match status" value="1"/>
</dbReference>
<dbReference type="InterPro" id="IPR036188">
    <property type="entry name" value="FAD/NAD-bd_sf"/>
</dbReference>
<dbReference type="PANTHER" id="PTHR10961:SF26">
    <property type="entry name" value="L-SACCHAROPINE OXIDASE"/>
    <property type="match status" value="1"/>
</dbReference>
<dbReference type="Gene3D" id="3.30.9.10">
    <property type="entry name" value="D-Amino Acid Oxidase, subunit A, domain 2"/>
    <property type="match status" value="1"/>
</dbReference>
<dbReference type="GO" id="GO:0008115">
    <property type="term" value="F:sarcosine oxidase activity"/>
    <property type="evidence" value="ECO:0007669"/>
    <property type="project" value="TreeGrafter"/>
</dbReference>
<dbReference type="GO" id="GO:0051698">
    <property type="term" value="F:saccharopine oxidase activity"/>
    <property type="evidence" value="ECO:0007669"/>
    <property type="project" value="TreeGrafter"/>
</dbReference>
<evidence type="ECO:0000256" key="4">
    <source>
        <dbReference type="ARBA" id="ARBA00022827"/>
    </source>
</evidence>
<keyword evidence="5" id="KW-0560">Oxidoreductase</keyword>
<comment type="cofactor">
    <cofactor evidence="1">
        <name>FAD</name>
        <dbReference type="ChEBI" id="CHEBI:57692"/>
    </cofactor>
</comment>
<evidence type="ECO:0008006" key="10">
    <source>
        <dbReference type="Google" id="ProtNLM"/>
    </source>
</evidence>
<dbReference type="Gene3D" id="3.50.50.60">
    <property type="entry name" value="FAD/NAD(P)-binding domain"/>
    <property type="match status" value="1"/>
</dbReference>
<evidence type="ECO:0000259" key="6">
    <source>
        <dbReference type="Pfam" id="PF01266"/>
    </source>
</evidence>
<accession>A0A0D2KD60</accession>
<dbReference type="SUPFAM" id="SSF51905">
    <property type="entry name" value="FAD/NAD(P)-binding domain"/>
    <property type="match status" value="1"/>
</dbReference>
<keyword evidence="9" id="KW-1185">Reference proteome</keyword>
<dbReference type="InterPro" id="IPR024983">
    <property type="entry name" value="CHAT_dom"/>
</dbReference>
<evidence type="ECO:0000256" key="1">
    <source>
        <dbReference type="ARBA" id="ARBA00001974"/>
    </source>
</evidence>
<gene>
    <name evidence="8" type="ORF">Z520_02697</name>
</gene>
<evidence type="ECO:0000313" key="9">
    <source>
        <dbReference type="Proteomes" id="UP000053411"/>
    </source>
</evidence>
<dbReference type="Gene3D" id="3.40.50.300">
    <property type="entry name" value="P-loop containing nucleotide triphosphate hydrolases"/>
    <property type="match status" value="1"/>
</dbReference>
<dbReference type="Gene3D" id="1.25.40.10">
    <property type="entry name" value="Tetratricopeptide repeat domain"/>
    <property type="match status" value="1"/>
</dbReference>
<name>A0A0D2KD60_9EURO</name>
<dbReference type="GeneID" id="27708443"/>
<evidence type="ECO:0000313" key="8">
    <source>
        <dbReference type="EMBL" id="KIY01145.1"/>
    </source>
</evidence>
<comment type="similarity">
    <text evidence="2">Belongs to the MSOX/MTOX family.</text>
</comment>
<proteinExistence type="inferred from homology"/>
<dbReference type="InterPro" id="IPR045170">
    <property type="entry name" value="MTOX"/>
</dbReference>
<reference evidence="8 9" key="1">
    <citation type="submission" date="2015-01" db="EMBL/GenBank/DDBJ databases">
        <title>The Genome Sequence of Fonsecaea multimorphosa CBS 102226.</title>
        <authorList>
            <consortium name="The Broad Institute Genomics Platform"/>
            <person name="Cuomo C."/>
            <person name="de Hoog S."/>
            <person name="Gorbushina A."/>
            <person name="Stielow B."/>
            <person name="Teixiera M."/>
            <person name="Abouelleil A."/>
            <person name="Chapman S.B."/>
            <person name="Priest M."/>
            <person name="Young S.K."/>
            <person name="Wortman J."/>
            <person name="Nusbaum C."/>
            <person name="Birren B."/>
        </authorList>
    </citation>
    <scope>NUCLEOTIDE SEQUENCE [LARGE SCALE GENOMIC DNA]</scope>
    <source>
        <strain evidence="8 9">CBS 102226</strain>
    </source>
</reference>
<dbReference type="Pfam" id="PF13424">
    <property type="entry name" value="TPR_12"/>
    <property type="match status" value="1"/>
</dbReference>
<dbReference type="Pfam" id="PF12770">
    <property type="entry name" value="CHAT"/>
    <property type="match status" value="1"/>
</dbReference>
<dbReference type="GO" id="GO:0050660">
    <property type="term" value="F:flavin adenine dinucleotide binding"/>
    <property type="evidence" value="ECO:0007669"/>
    <property type="project" value="InterPro"/>
</dbReference>
<evidence type="ECO:0000256" key="3">
    <source>
        <dbReference type="ARBA" id="ARBA00022630"/>
    </source>
</evidence>
<evidence type="ECO:0000259" key="7">
    <source>
        <dbReference type="Pfam" id="PF12770"/>
    </source>
</evidence>
<dbReference type="PANTHER" id="PTHR10961">
    <property type="entry name" value="PEROXISOMAL SARCOSINE OXIDASE"/>
    <property type="match status" value="1"/>
</dbReference>
<evidence type="ECO:0000256" key="2">
    <source>
        <dbReference type="ARBA" id="ARBA00010989"/>
    </source>
</evidence>
<dbReference type="VEuPathDB" id="FungiDB:Z520_02697"/>
<keyword evidence="3" id="KW-0285">Flavoprotein</keyword>
<dbReference type="SUPFAM" id="SSF48452">
    <property type="entry name" value="TPR-like"/>
    <property type="match status" value="2"/>
</dbReference>
<evidence type="ECO:0000256" key="5">
    <source>
        <dbReference type="ARBA" id="ARBA00023002"/>
    </source>
</evidence>
<dbReference type="RefSeq" id="XP_016635267.1">
    <property type="nucleotide sequence ID" value="XM_016773210.1"/>
</dbReference>
<keyword evidence="4" id="KW-0274">FAD</keyword>
<dbReference type="EMBL" id="KN848065">
    <property type="protein sequence ID" value="KIY01145.1"/>
    <property type="molecule type" value="Genomic_DNA"/>
</dbReference>
<organism evidence="8 9">
    <name type="scientific">Fonsecaea multimorphosa CBS 102226</name>
    <dbReference type="NCBI Taxonomy" id="1442371"/>
    <lineage>
        <taxon>Eukaryota</taxon>
        <taxon>Fungi</taxon>
        <taxon>Dikarya</taxon>
        <taxon>Ascomycota</taxon>
        <taxon>Pezizomycotina</taxon>
        <taxon>Eurotiomycetes</taxon>
        <taxon>Chaetothyriomycetidae</taxon>
        <taxon>Chaetothyriales</taxon>
        <taxon>Herpotrichiellaceae</taxon>
        <taxon>Fonsecaea</taxon>
    </lineage>
</organism>
<dbReference type="OrthoDB" id="2219495at2759"/>
<dbReference type="InterPro" id="IPR011990">
    <property type="entry name" value="TPR-like_helical_dom_sf"/>
</dbReference>
<feature type="domain" description="CHAT" evidence="7">
    <location>
        <begin position="517"/>
        <end position="786"/>
    </location>
</feature>
<feature type="domain" description="FAD dependent oxidoreductase" evidence="6">
    <location>
        <begin position="6"/>
        <end position="381"/>
    </location>
</feature>
<sequence length="1621" mass="180690">MAVPAVLVVGGGAFGTSTAYHLSMRGYTRVKVLDRFAAPSKDAAATDLNKIIRYDYPNPLYTKLGLEAMAVWNSPNHLLSGMFRHTGWLMGAHGMTQDFLRSAYESSQKAGLDGVRYMDVSEIKQRWPQFTGDFNGWTNLWSPEAGWAYGNRLPPSVPSGQALLRLANAVQANGVEYVSGDRGWVQRLLYDDGGACIGALTKNGETHLADIVVLCTGANTAALIEAKDEIIARSHCVGIIQLTPQEAEKYRSLPIVDDFEQGILFPPDENNLLKLCSCRFITNYCNSRIAGASLGHSHEDFPEDGVPRQIEEEMREFVRDQIPELADREWVSTRMCWDGDTKDINFRICPSPTNANLFIATAGSGHGFKFMPIIGKYVADMIEGKLDAEYAELWKWRFGAAPEYSERLEISGYASAYDRMLCQILEKSYEKSTKTWTISLRACTESYDLHFCNPFSEEDEEELTWFFEEYTKFPLLGSARAARLVEKLEDYGKSLFRQTIGAIPHSNIARKYQELRDKQNLSDISIEIVGSPAFHCLHWEVIRDHDSSSNSKPLALDIDIARRPSIRVQLEPHPEKPSKEGEACFYNLPSRQLRVLAVVARPSGTQDAGLRVISKPLLRAISSPESGDSLIGQLDVVRPGTFEEFQQRLGEAKKKGLQFDVVHFDMHGSLRPDTKEAVLSFQAKNGHGGNDVPGSVIASALGPYNIPVVILNACSSGRETGQGNSSIGSVFASSGVPFVVAMRYDVPILTAVTITDCLYQHIVRKKSLSGLLPAVRASLFHGNPLKDIHSPKSSSLDWLIPVTYIGQSPWLSVVPQEHESSEQSKNALRKAFSGHAGSASDALFVGREDDILKIETILNDEESPKSVNLYGLRGIGKSALVAHLAAWWSVTGFVTKVLWFAGSHQYLPAQRILEMAAHQLGFQGTAGEISLQNQEFTQFLGRSMTSEQCLVIFKDMAIPRKTREQAESQAEAQQLHTVLTMLDNNAKFILIEQREPDWPLPSTSYQLLGLSDLEVLQLASLLVGRHHSKMWDPDEAKSLIKMCSGVPAAVKFTTTRFATKKSLKDKLVVFEPWRHTEELPELQNASSTFFAEAEFEWESVTESQKRFLSFFHLLATGINRQTLKELAQRESLESQPANPECEAFEDLLSMLASAGFLTAETLSGSASQTGASQFLRLHPLLTPMMRYKLALTASDSAAVESIFVEIFCARARKYTESLRRVKDRQRLENFKSLQQDADNLHTAMNLALRHRKVPEAFAIYDLLNLYHQEGKTPSDGASICESFLGQLSAVGIQPPSPVHVSILLDRGRMLCSSHNINQAFDEAKACYKEATEMLGKVDSDGTFRLLSLQISDSFGGVAFQEQRYDEAIQHYSNGLEQTREQENPSPGYQAMQTRFLLCLGFCNICLGREYYDVGLDYLRQAREGAVVRNDAQSVADIDALMYLLSEGDQATREKRFKHARAHFLRGNDLSRFLGTLSFPATVTATETERGVTLYNTSVLTHGLRKAQWTENKKAELETLILLASNEINLDNREEAKSLCERVLQLCESATLENAPFRVHAMRMLGCVALETDHFDEALEYFEEGIGILSKLPEISGLQRQADVLRKFRGFAKSRFNPLTAI</sequence>